<dbReference type="EMBL" id="NHON01000010">
    <property type="protein sequence ID" value="OWJ67805.1"/>
    <property type="molecule type" value="Genomic_DNA"/>
</dbReference>
<name>A0A211ZRB7_9PROT</name>
<evidence type="ECO:0000256" key="1">
    <source>
        <dbReference type="SAM" id="MobiDB-lite"/>
    </source>
</evidence>
<dbReference type="OrthoDB" id="9862219at2"/>
<dbReference type="RefSeq" id="WP_088150375.1">
    <property type="nucleotide sequence ID" value="NZ_NHON01000010.1"/>
</dbReference>
<protein>
    <submittedName>
        <fullName evidence="2">Uncharacterized protein</fullName>
    </submittedName>
</protein>
<dbReference type="Proteomes" id="UP000196655">
    <property type="component" value="Unassembled WGS sequence"/>
</dbReference>
<evidence type="ECO:0000313" key="2">
    <source>
        <dbReference type="EMBL" id="OWJ67805.1"/>
    </source>
</evidence>
<sequence>MDRDFTRQMARAKQSAKATSRAQRAFRHDDPAAPTGITGAAYIAEKRRALRIAMAEAAAFDQMVDPVVRELAPRRR</sequence>
<dbReference type="AlphaFoldDB" id="A0A211ZRB7"/>
<evidence type="ECO:0000313" key="3">
    <source>
        <dbReference type="Proteomes" id="UP000196655"/>
    </source>
</evidence>
<keyword evidence="3" id="KW-1185">Reference proteome</keyword>
<reference evidence="3" key="1">
    <citation type="submission" date="2017-05" db="EMBL/GenBank/DDBJ databases">
        <authorList>
            <person name="Macchi M."/>
            <person name="Festa S."/>
            <person name="Coppotelli B.M."/>
            <person name="Morelli I.S."/>
        </authorList>
    </citation>
    <scope>NUCLEOTIDE SEQUENCE [LARGE SCALE GENOMIC DNA]</scope>
    <source>
        <strain evidence="3">I</strain>
    </source>
</reference>
<accession>A0A211ZRB7</accession>
<organism evidence="2 3">
    <name type="scientific">Inquilinus limosus</name>
    <dbReference type="NCBI Taxonomy" id="171674"/>
    <lineage>
        <taxon>Bacteria</taxon>
        <taxon>Pseudomonadati</taxon>
        <taxon>Pseudomonadota</taxon>
        <taxon>Alphaproteobacteria</taxon>
        <taxon>Rhodospirillales</taxon>
        <taxon>Rhodospirillaceae</taxon>
        <taxon>Inquilinus</taxon>
    </lineage>
</organism>
<feature type="region of interest" description="Disordered" evidence="1">
    <location>
        <begin position="1"/>
        <end position="36"/>
    </location>
</feature>
<proteinExistence type="predicted"/>
<comment type="caution">
    <text evidence="2">The sequence shown here is derived from an EMBL/GenBank/DDBJ whole genome shotgun (WGS) entry which is preliminary data.</text>
</comment>
<gene>
    <name evidence="2" type="ORF">BWR60_07445</name>
</gene>